<dbReference type="PROSITE" id="PS00640">
    <property type="entry name" value="THIOL_PROTEASE_ASN"/>
    <property type="match status" value="1"/>
</dbReference>
<accession>A0A3Q4H5C2</accession>
<dbReference type="OMA" id="SNHGCNG"/>
<proteinExistence type="inferred from homology"/>
<dbReference type="GO" id="GO:0006508">
    <property type="term" value="P:proteolysis"/>
    <property type="evidence" value="ECO:0007669"/>
    <property type="project" value="UniProtKB-KW"/>
</dbReference>
<evidence type="ECO:0000256" key="5">
    <source>
        <dbReference type="ARBA" id="ARBA00023145"/>
    </source>
</evidence>
<feature type="domain" description="Peptidase C1A papain C-terminal" evidence="8">
    <location>
        <begin position="125"/>
        <end position="312"/>
    </location>
</feature>
<keyword evidence="3" id="KW-0378">Hydrolase</keyword>
<evidence type="ECO:0000256" key="3">
    <source>
        <dbReference type="ARBA" id="ARBA00022801"/>
    </source>
</evidence>
<evidence type="ECO:0000259" key="9">
    <source>
        <dbReference type="SMART" id="SM00848"/>
    </source>
</evidence>
<dbReference type="STRING" id="32507.ENSNBRP00000016916"/>
<reference evidence="10" key="2">
    <citation type="submission" date="2025-09" db="UniProtKB">
        <authorList>
            <consortium name="Ensembl"/>
        </authorList>
    </citation>
    <scope>IDENTIFICATION</scope>
</reference>
<comment type="similarity">
    <text evidence="1">Belongs to the peptidase C1 family.</text>
</comment>
<dbReference type="PRINTS" id="PR00705">
    <property type="entry name" value="PAPAIN"/>
</dbReference>
<evidence type="ECO:0000256" key="7">
    <source>
        <dbReference type="SAM" id="SignalP"/>
    </source>
</evidence>
<keyword evidence="11" id="KW-1185">Reference proteome</keyword>
<evidence type="ECO:0000259" key="8">
    <source>
        <dbReference type="SMART" id="SM00645"/>
    </source>
</evidence>
<dbReference type="Gene3D" id="3.90.70.10">
    <property type="entry name" value="Cysteine proteinases"/>
    <property type="match status" value="2"/>
</dbReference>
<name>A0A3Q4H5C2_NEOBR</name>
<dbReference type="Pfam" id="PF00112">
    <property type="entry name" value="Peptidase_C1"/>
    <property type="match status" value="2"/>
</dbReference>
<dbReference type="GO" id="GO:0008234">
    <property type="term" value="F:cysteine-type peptidase activity"/>
    <property type="evidence" value="ECO:0007669"/>
    <property type="project" value="UniProtKB-KW"/>
</dbReference>
<dbReference type="Pfam" id="PF08246">
    <property type="entry name" value="Inhibitor_I29"/>
    <property type="match status" value="1"/>
</dbReference>
<dbReference type="SMART" id="SM00645">
    <property type="entry name" value="Pept_C1"/>
    <property type="match status" value="1"/>
</dbReference>
<dbReference type="PANTHER" id="PTHR12411">
    <property type="entry name" value="CYSTEINE PROTEASE FAMILY C1-RELATED"/>
    <property type="match status" value="1"/>
</dbReference>
<dbReference type="InterPro" id="IPR038765">
    <property type="entry name" value="Papain-like_cys_pep_sf"/>
</dbReference>
<keyword evidence="7" id="KW-0732">Signal</keyword>
<feature type="domain" description="Cathepsin propeptide inhibitor" evidence="9">
    <location>
        <begin position="42"/>
        <end position="102"/>
    </location>
</feature>
<dbReference type="PROSITE" id="PS00139">
    <property type="entry name" value="THIOL_PROTEASE_CYS"/>
    <property type="match status" value="1"/>
</dbReference>
<protein>
    <submittedName>
        <fullName evidence="10">Cathepsin O</fullName>
    </submittedName>
</protein>
<dbReference type="InterPro" id="IPR000668">
    <property type="entry name" value="Peptidase_C1A_C"/>
</dbReference>
<evidence type="ECO:0000256" key="6">
    <source>
        <dbReference type="ARBA" id="ARBA00023157"/>
    </source>
</evidence>
<dbReference type="Proteomes" id="UP000261580">
    <property type="component" value="Unassembled WGS sequence"/>
</dbReference>
<dbReference type="PROSITE" id="PS00639">
    <property type="entry name" value="THIOL_PROTEASE_HIS"/>
    <property type="match status" value="1"/>
</dbReference>
<evidence type="ECO:0000256" key="1">
    <source>
        <dbReference type="ARBA" id="ARBA00008455"/>
    </source>
</evidence>
<sequence length="313" mass="34625">MRACQVFIPAVVALGLIVSPVFCQNVNSSEIRTQLNGSAADFGAYRKQFHRTYEVSSEEFSRRHLSFQRATIRHTYLNSFSTETQSAKYGINQFSDLSQEEFRDLYLGAVYERAPLFSGLSVKELPDKFDWRDKAAVAPVQDQQACGSCWAFSVVGAIQSVHAIGGSRLEQLSVQQVVDCSYQNAGCNGGSTTRALNWLKQSSNVIIRTRCAVFFPSGQEKAMMGQLVQYGPLVAIVDAVSWQDYLGGIIQYHCSSQWSNHAVLIVGYDTTGDIPYWIVQNSWGTRWGNDGYVYIKIGGNVCGIADSVAAVFL</sequence>
<dbReference type="SMART" id="SM00848">
    <property type="entry name" value="Inhibitor_I29"/>
    <property type="match status" value="1"/>
</dbReference>
<dbReference type="AlphaFoldDB" id="A0A3Q4H5C2"/>
<dbReference type="InterPro" id="IPR000169">
    <property type="entry name" value="Pept_cys_AS"/>
</dbReference>
<dbReference type="InterPro" id="IPR013128">
    <property type="entry name" value="Peptidase_C1A"/>
</dbReference>
<evidence type="ECO:0000256" key="4">
    <source>
        <dbReference type="ARBA" id="ARBA00022807"/>
    </source>
</evidence>
<dbReference type="InterPro" id="IPR013201">
    <property type="entry name" value="Prot_inhib_I29"/>
</dbReference>
<dbReference type="GeneTree" id="ENSGT00940000159253"/>
<dbReference type="SUPFAM" id="SSF54001">
    <property type="entry name" value="Cysteine proteinases"/>
    <property type="match status" value="1"/>
</dbReference>
<feature type="chain" id="PRO_5018661717" evidence="7">
    <location>
        <begin position="24"/>
        <end position="313"/>
    </location>
</feature>
<organism evidence="10 11">
    <name type="scientific">Neolamprologus brichardi</name>
    <name type="common">Fairy cichlid</name>
    <name type="synonym">Lamprologus brichardi</name>
    <dbReference type="NCBI Taxonomy" id="32507"/>
    <lineage>
        <taxon>Eukaryota</taxon>
        <taxon>Metazoa</taxon>
        <taxon>Chordata</taxon>
        <taxon>Craniata</taxon>
        <taxon>Vertebrata</taxon>
        <taxon>Euteleostomi</taxon>
        <taxon>Actinopterygii</taxon>
        <taxon>Neopterygii</taxon>
        <taxon>Teleostei</taxon>
        <taxon>Neoteleostei</taxon>
        <taxon>Acanthomorphata</taxon>
        <taxon>Ovalentaria</taxon>
        <taxon>Cichlomorphae</taxon>
        <taxon>Cichliformes</taxon>
        <taxon>Cichlidae</taxon>
        <taxon>African cichlids</taxon>
        <taxon>Pseudocrenilabrinae</taxon>
        <taxon>Lamprologini</taxon>
        <taxon>Neolamprologus</taxon>
    </lineage>
</organism>
<evidence type="ECO:0000256" key="2">
    <source>
        <dbReference type="ARBA" id="ARBA00022670"/>
    </source>
</evidence>
<evidence type="ECO:0000313" key="10">
    <source>
        <dbReference type="Ensembl" id="ENSNBRP00000016916.1"/>
    </source>
</evidence>
<keyword evidence="6" id="KW-1015">Disulfide bond</keyword>
<reference evidence="10" key="1">
    <citation type="submission" date="2025-08" db="UniProtKB">
        <authorList>
            <consortium name="Ensembl"/>
        </authorList>
    </citation>
    <scope>IDENTIFICATION</scope>
</reference>
<dbReference type="InterPro" id="IPR039417">
    <property type="entry name" value="Peptidase_C1A_papain-like"/>
</dbReference>
<dbReference type="InterPro" id="IPR025661">
    <property type="entry name" value="Pept_asp_AS"/>
</dbReference>
<dbReference type="Bgee" id="ENSNBRG00000013051">
    <property type="expression patterns" value="Expressed in liver and 6 other cell types or tissues"/>
</dbReference>
<dbReference type="InterPro" id="IPR025660">
    <property type="entry name" value="Pept_his_AS"/>
</dbReference>
<keyword evidence="5" id="KW-0865">Zymogen</keyword>
<feature type="signal peptide" evidence="7">
    <location>
        <begin position="1"/>
        <end position="23"/>
    </location>
</feature>
<keyword evidence="4" id="KW-0788">Thiol protease</keyword>
<dbReference type="CDD" id="cd02248">
    <property type="entry name" value="Peptidase_C1A"/>
    <property type="match status" value="1"/>
</dbReference>
<keyword evidence="2" id="KW-0645">Protease</keyword>
<evidence type="ECO:0000313" key="11">
    <source>
        <dbReference type="Proteomes" id="UP000261580"/>
    </source>
</evidence>
<dbReference type="Ensembl" id="ENSNBRT00000017373.1">
    <property type="protein sequence ID" value="ENSNBRP00000016916.1"/>
    <property type="gene ID" value="ENSNBRG00000013051.1"/>
</dbReference>